<dbReference type="InterPro" id="IPR010994">
    <property type="entry name" value="RuvA_2-like"/>
</dbReference>
<sequence>MTTIILAQKVPINSATLEQIKTLPLTEEQASSVYDYILFQGPIGNIYELDKVDNIQAENIQSLKPLISISLEQEMSSTVSRLSDRYRKVENWTSEEGANEGLVEVWLDRLAEPKNINFASWNDLMALQNVSPVDAVAVIKRIEEGEITYPKALRGAIGLSYWGYKNMVDFFTYKDHDSTDSFHMWYNTTYKTLPSTTSFDDEVGLVEQVNNHPGDLHHKLVATFGSHWKLSLATHRQLGEKVSGFKLGELEIPNAKWSLTYRDLSIAGLKFERVILGNFSATIGQGVVFENTDFFSPRRSGYSWSRRVHGVFPDISRTREYALKGVAFQAGNKLLDVMGFLSNHKRDAILNPSDSSVAALITLYPRTNEGFNGSLAMPMLETLQEVTYGASARIILSPGSFIGLSAYESLYDRPIRPDIATTVIADANEGKFLTSIGNTADTEIAAMYSSYAESSVWDKARAFRRVFGTDFSTVIRNIALQGEYGVLDKDGDMTIDKSDPRAFVFSGYTQFNNYSLLVVYRDYDLAFDNPYQRSFSNYQRYKGSIFEDTFYLEDPIYGFLYSGQAQPQSERGLY</sequence>
<dbReference type="SUPFAM" id="SSF47781">
    <property type="entry name" value="RuvA domain 2-like"/>
    <property type="match status" value="1"/>
</dbReference>
<protein>
    <submittedName>
        <fullName evidence="1">Uncharacterized protein</fullName>
    </submittedName>
</protein>
<proteinExistence type="predicted"/>
<evidence type="ECO:0000313" key="1">
    <source>
        <dbReference type="EMBL" id="SVA35975.1"/>
    </source>
</evidence>
<gene>
    <name evidence="1" type="ORF">METZ01_LOCUS88829</name>
</gene>
<name>A0A381V6G9_9ZZZZ</name>
<dbReference type="AlphaFoldDB" id="A0A381V6G9"/>
<feature type="non-terminal residue" evidence="1">
    <location>
        <position position="574"/>
    </location>
</feature>
<organism evidence="1">
    <name type="scientific">marine metagenome</name>
    <dbReference type="NCBI Taxonomy" id="408172"/>
    <lineage>
        <taxon>unclassified sequences</taxon>
        <taxon>metagenomes</taxon>
        <taxon>ecological metagenomes</taxon>
    </lineage>
</organism>
<reference evidence="1" key="1">
    <citation type="submission" date="2018-05" db="EMBL/GenBank/DDBJ databases">
        <authorList>
            <person name="Lanie J.A."/>
            <person name="Ng W.-L."/>
            <person name="Kazmierczak K.M."/>
            <person name="Andrzejewski T.M."/>
            <person name="Davidsen T.M."/>
            <person name="Wayne K.J."/>
            <person name="Tettelin H."/>
            <person name="Glass J.I."/>
            <person name="Rusch D."/>
            <person name="Podicherti R."/>
            <person name="Tsui H.-C.T."/>
            <person name="Winkler M.E."/>
        </authorList>
    </citation>
    <scope>NUCLEOTIDE SEQUENCE</scope>
</reference>
<dbReference type="EMBL" id="UINC01007987">
    <property type="protein sequence ID" value="SVA35975.1"/>
    <property type="molecule type" value="Genomic_DNA"/>
</dbReference>
<accession>A0A381V6G9</accession>